<proteinExistence type="inferred from homology"/>
<evidence type="ECO:0000256" key="3">
    <source>
        <dbReference type="ARBA" id="ARBA00022723"/>
    </source>
</evidence>
<dbReference type="Proteomes" id="UP000636949">
    <property type="component" value="Unassembled WGS sequence"/>
</dbReference>
<keyword evidence="3 9" id="KW-0479">Metal-binding</keyword>
<accession>A0A8J2Z2A6</accession>
<reference evidence="12" key="1">
    <citation type="journal article" date="2014" name="Int. J. Syst. Evol. Microbiol.">
        <title>Complete genome sequence of Corynebacterium casei LMG S-19264T (=DSM 44701T), isolated from a smear-ripened cheese.</title>
        <authorList>
            <consortium name="US DOE Joint Genome Institute (JGI-PGF)"/>
            <person name="Walter F."/>
            <person name="Albersmeier A."/>
            <person name="Kalinowski J."/>
            <person name="Ruckert C."/>
        </authorList>
    </citation>
    <scope>NUCLEOTIDE SEQUENCE</scope>
    <source>
        <strain evidence="12">CGMCC 1.15758</strain>
    </source>
</reference>
<protein>
    <recommendedName>
        <fullName evidence="8">oligopeptidase A</fullName>
        <ecNumber evidence="8">3.4.24.70</ecNumber>
    </recommendedName>
</protein>
<reference evidence="12" key="2">
    <citation type="submission" date="2020-09" db="EMBL/GenBank/DDBJ databases">
        <authorList>
            <person name="Sun Q."/>
            <person name="Zhou Y."/>
        </authorList>
    </citation>
    <scope>NUCLEOTIDE SEQUENCE</scope>
    <source>
        <strain evidence="12">CGMCC 1.15758</strain>
    </source>
</reference>
<dbReference type="InterPro" id="IPR024079">
    <property type="entry name" value="MetalloPept_cat_dom_sf"/>
</dbReference>
<dbReference type="GO" id="GO:0046872">
    <property type="term" value="F:metal ion binding"/>
    <property type="evidence" value="ECO:0007669"/>
    <property type="project" value="UniProtKB-UniRule"/>
</dbReference>
<dbReference type="GO" id="GO:0004222">
    <property type="term" value="F:metalloendopeptidase activity"/>
    <property type="evidence" value="ECO:0007669"/>
    <property type="project" value="UniProtKB-EC"/>
</dbReference>
<evidence type="ECO:0000259" key="11">
    <source>
        <dbReference type="Pfam" id="PF19310"/>
    </source>
</evidence>
<dbReference type="InterPro" id="IPR024077">
    <property type="entry name" value="Neurolysin/TOP_dom2"/>
</dbReference>
<evidence type="ECO:0000313" key="13">
    <source>
        <dbReference type="Proteomes" id="UP000636949"/>
    </source>
</evidence>
<sequence>MSDVVTLDLPKFSQIDINNAKTEVEERIKYCRDLKEQLLKESNYTWDRFIYPLEEAEDALSKTFGPLGHLNAVKNTPQLREVYQYCVEKISEYSTQTAQDERMLKAYQIILQHDKTLDQAQIKAINDAIRSFKLSGVDLEGDKREKFEQVVTKLAKLQSDFENNVLDATMAWHYHTLNEDELKGLSDSAKEQARLKAKTEEKDGFVLGLDAPTYISVMQQADNRKLRETFYKAYVTRASSEADNKSFDNTKVMQEIMRLRAEEARLLGFKNYAEVSLATKMATSVDEVMHFMQDLLQKAKPHAQKELKELQEFAKQSGLDEELKPWDSVYYSDKMKKARYDFTSEELRPYFPLNHVIKGLFSVLSSLYGITAKKRDDWDRYHPQTELYEFYDENKQLRGAILVDFFARAHKRDGAWMDECRTRYKRLDHSVQTPVAYVTCNFMPANEGADALLTHNDVLTLFHEFGHALQHILTQVEYLPVSGINGVEWDAVELPSQFMENFCWCEEGLQLLSQHVETKQSLPKELFQKLVASRQYQSGLAMLRQLEFALFDMQLHQSSVEDLDIHQIIEDVRQSTALLEVPKFNRFENGFSHIFAGGYAAGYYSYKWAEVLSSDAFAEFEQGQTVLNKAIGQKFMHIILEKGGSAPAAELFEKFKGQKPSVDALLRHNGIV</sequence>
<dbReference type="PANTHER" id="PTHR43660:SF1">
    <property type="entry name" value="DIPEPTIDYL CARBOXYPEPTIDASE"/>
    <property type="match status" value="1"/>
</dbReference>
<evidence type="ECO:0000256" key="1">
    <source>
        <dbReference type="ARBA" id="ARBA00006040"/>
    </source>
</evidence>
<keyword evidence="5 9" id="KW-0862">Zinc</keyword>
<dbReference type="Pfam" id="PF01432">
    <property type="entry name" value="Peptidase_M3"/>
    <property type="match status" value="1"/>
</dbReference>
<keyword evidence="13" id="KW-1185">Reference proteome</keyword>
<dbReference type="EC" id="3.4.24.70" evidence="8"/>
<comment type="caution">
    <text evidence="12">The sequence shown here is derived from an EMBL/GenBank/DDBJ whole genome shotgun (WGS) entry which is preliminary data.</text>
</comment>
<dbReference type="Gene3D" id="1.10.1370.40">
    <property type="match status" value="1"/>
</dbReference>
<dbReference type="EMBL" id="BMJS01000002">
    <property type="protein sequence ID" value="GGF89957.1"/>
    <property type="molecule type" value="Genomic_DNA"/>
</dbReference>
<evidence type="ECO:0000256" key="2">
    <source>
        <dbReference type="ARBA" id="ARBA00022670"/>
    </source>
</evidence>
<dbReference type="FunFam" id="3.40.390.10:FF:000009">
    <property type="entry name" value="Oligopeptidase A"/>
    <property type="match status" value="1"/>
</dbReference>
<dbReference type="InterPro" id="IPR045666">
    <property type="entry name" value="OpdA_N"/>
</dbReference>
<gene>
    <name evidence="12" type="primary">prlC</name>
    <name evidence="12" type="ORF">GCM10010995_04090</name>
</gene>
<evidence type="ECO:0000256" key="8">
    <source>
        <dbReference type="ARBA" id="ARBA00026100"/>
    </source>
</evidence>
<dbReference type="Gene3D" id="1.10.1370.10">
    <property type="entry name" value="Neurolysin, domain 3"/>
    <property type="match status" value="1"/>
</dbReference>
<keyword evidence="6 9" id="KW-0482">Metalloprotease</keyword>
<dbReference type="AlphaFoldDB" id="A0A8J2Z2A6"/>
<dbReference type="Gene3D" id="3.40.390.10">
    <property type="entry name" value="Collagenase (Catalytic Domain)"/>
    <property type="match status" value="1"/>
</dbReference>
<organism evidence="12 13">
    <name type="scientific">Cysteiniphilum litorale</name>
    <dbReference type="NCBI Taxonomy" id="2056700"/>
    <lineage>
        <taxon>Bacteria</taxon>
        <taxon>Pseudomonadati</taxon>
        <taxon>Pseudomonadota</taxon>
        <taxon>Gammaproteobacteria</taxon>
        <taxon>Thiotrichales</taxon>
        <taxon>Fastidiosibacteraceae</taxon>
        <taxon>Cysteiniphilum</taxon>
    </lineage>
</organism>
<dbReference type="PANTHER" id="PTHR43660">
    <property type="entry name" value="DIPEPTIDYL CARBOXYPEPTIDASE"/>
    <property type="match status" value="1"/>
</dbReference>
<dbReference type="SUPFAM" id="SSF55486">
    <property type="entry name" value="Metalloproteases ('zincins'), catalytic domain"/>
    <property type="match status" value="1"/>
</dbReference>
<dbReference type="OrthoDB" id="9773538at2"/>
<evidence type="ECO:0000256" key="9">
    <source>
        <dbReference type="RuleBase" id="RU003435"/>
    </source>
</evidence>
<keyword evidence="2 9" id="KW-0645">Protease</keyword>
<keyword evidence="4 9" id="KW-0378">Hydrolase</keyword>
<dbReference type="GO" id="GO:0005829">
    <property type="term" value="C:cytosol"/>
    <property type="evidence" value="ECO:0007669"/>
    <property type="project" value="UniProtKB-ARBA"/>
</dbReference>
<comment type="cofactor">
    <cofactor evidence="9">
        <name>Zn(2+)</name>
        <dbReference type="ChEBI" id="CHEBI:29105"/>
    </cofactor>
    <text evidence="9">Binds 1 zinc ion.</text>
</comment>
<feature type="domain" description="Peptidase M3A/M3B catalytic" evidence="10">
    <location>
        <begin position="217"/>
        <end position="670"/>
    </location>
</feature>
<feature type="domain" description="Oligopeptidase A N-terminal" evidence="11">
    <location>
        <begin position="36"/>
        <end position="144"/>
    </location>
</feature>
<evidence type="ECO:0000256" key="7">
    <source>
        <dbReference type="ARBA" id="ARBA00024603"/>
    </source>
</evidence>
<dbReference type="InterPro" id="IPR001567">
    <property type="entry name" value="Pept_M3A_M3B_dom"/>
</dbReference>
<dbReference type="CDD" id="cd06456">
    <property type="entry name" value="M3A_DCP"/>
    <property type="match status" value="1"/>
</dbReference>
<comment type="catalytic activity">
    <reaction evidence="7">
        <text>Hydrolysis of oligopeptides, with broad specificity. Gly or Ala commonly occur as P1 or P1' residues, but more distant residues are also important, as is shown by the fact that Z-Gly-Pro-Gly-|-Gly-Pro-Ala is cleaved, but not Z-(Gly)(5).</text>
        <dbReference type="EC" id="3.4.24.70"/>
    </reaction>
</comment>
<dbReference type="RefSeq" id="WP_117001507.1">
    <property type="nucleotide sequence ID" value="NZ_BMJS01000002.1"/>
</dbReference>
<dbReference type="GO" id="GO:0006508">
    <property type="term" value="P:proteolysis"/>
    <property type="evidence" value="ECO:0007669"/>
    <property type="project" value="UniProtKB-KW"/>
</dbReference>
<evidence type="ECO:0000259" key="10">
    <source>
        <dbReference type="Pfam" id="PF01432"/>
    </source>
</evidence>
<dbReference type="Pfam" id="PF19310">
    <property type="entry name" value="TOP_N"/>
    <property type="match status" value="1"/>
</dbReference>
<dbReference type="InterPro" id="IPR034005">
    <property type="entry name" value="M3A_DCP"/>
</dbReference>
<comment type="similarity">
    <text evidence="1 9">Belongs to the peptidase M3 family.</text>
</comment>
<dbReference type="InterPro" id="IPR045090">
    <property type="entry name" value="Pept_M3A_M3B"/>
</dbReference>
<evidence type="ECO:0000256" key="4">
    <source>
        <dbReference type="ARBA" id="ARBA00022801"/>
    </source>
</evidence>
<evidence type="ECO:0000313" key="12">
    <source>
        <dbReference type="EMBL" id="GGF89957.1"/>
    </source>
</evidence>
<name>A0A8J2Z2A6_9GAMM</name>
<evidence type="ECO:0000256" key="6">
    <source>
        <dbReference type="ARBA" id="ARBA00023049"/>
    </source>
</evidence>
<evidence type="ECO:0000256" key="5">
    <source>
        <dbReference type="ARBA" id="ARBA00022833"/>
    </source>
</evidence>